<evidence type="ECO:0000313" key="2">
    <source>
        <dbReference type="Proteomes" id="UP000009168"/>
    </source>
</evidence>
<dbReference type="KEGG" id="tet:TTHERM_00930610"/>
<dbReference type="HOGENOM" id="CLU_1274506_0_0_1"/>
<keyword evidence="2" id="KW-1185">Reference proteome</keyword>
<dbReference type="RefSeq" id="XP_001025725.1">
    <property type="nucleotide sequence ID" value="XM_001025725.1"/>
</dbReference>
<sequence length="217" mass="25762">MGFCSFSRCEIFCNNLNPFSNKKNNQNKQLPNYANNFQRLQSSDEGIMRQSFDDQQEEQKNQFSAELSFNNFEEEKKQETNMQNDIPPVNEGELLSQELYQSFQNTQLADLSKFVERAFDPTINLKEYYNQVQINQSNQPSKRGKSEYRLITFFINSVKYHLHAYKILLGKQYVDEYKKFKTLKDLHQQNDQNAKEISIKSISQDDCIIHYFLLKQQ</sequence>
<evidence type="ECO:0000313" key="1">
    <source>
        <dbReference type="EMBL" id="EAS05480.1"/>
    </source>
</evidence>
<reference evidence="2" key="1">
    <citation type="journal article" date="2006" name="PLoS Biol.">
        <title>Macronuclear genome sequence of the ciliate Tetrahymena thermophila, a model eukaryote.</title>
        <authorList>
            <person name="Eisen J.A."/>
            <person name="Coyne R.S."/>
            <person name="Wu M."/>
            <person name="Wu D."/>
            <person name="Thiagarajan M."/>
            <person name="Wortman J.R."/>
            <person name="Badger J.H."/>
            <person name="Ren Q."/>
            <person name="Amedeo P."/>
            <person name="Jones K.M."/>
            <person name="Tallon L.J."/>
            <person name="Delcher A.L."/>
            <person name="Salzberg S.L."/>
            <person name="Silva J.C."/>
            <person name="Haas B.J."/>
            <person name="Majoros W.H."/>
            <person name="Farzad M."/>
            <person name="Carlton J.M."/>
            <person name="Smith R.K. Jr."/>
            <person name="Garg J."/>
            <person name="Pearlman R.E."/>
            <person name="Karrer K.M."/>
            <person name="Sun L."/>
            <person name="Manning G."/>
            <person name="Elde N.C."/>
            <person name="Turkewitz A.P."/>
            <person name="Asai D.J."/>
            <person name="Wilkes D.E."/>
            <person name="Wang Y."/>
            <person name="Cai H."/>
            <person name="Collins K."/>
            <person name="Stewart B.A."/>
            <person name="Lee S.R."/>
            <person name="Wilamowska K."/>
            <person name="Weinberg Z."/>
            <person name="Ruzzo W.L."/>
            <person name="Wloga D."/>
            <person name="Gaertig J."/>
            <person name="Frankel J."/>
            <person name="Tsao C.-C."/>
            <person name="Gorovsky M.A."/>
            <person name="Keeling P.J."/>
            <person name="Waller R.F."/>
            <person name="Patron N.J."/>
            <person name="Cherry J.M."/>
            <person name="Stover N.A."/>
            <person name="Krieger C.J."/>
            <person name="del Toro C."/>
            <person name="Ryder H.F."/>
            <person name="Williamson S.C."/>
            <person name="Barbeau R.A."/>
            <person name="Hamilton E.P."/>
            <person name="Orias E."/>
        </authorList>
    </citation>
    <scope>NUCLEOTIDE SEQUENCE [LARGE SCALE GENOMIC DNA]</scope>
    <source>
        <strain evidence="2">SB210</strain>
    </source>
</reference>
<dbReference type="EMBL" id="GG662368">
    <property type="protein sequence ID" value="EAS05480.1"/>
    <property type="molecule type" value="Genomic_DNA"/>
</dbReference>
<gene>
    <name evidence="1" type="ORF">TTHERM_00930610</name>
</gene>
<protein>
    <submittedName>
        <fullName evidence="1">Uncharacterized protein</fullName>
    </submittedName>
</protein>
<name>Q24CI0_TETTS</name>
<dbReference type="InParanoid" id="Q24CI0"/>
<accession>Q24CI0</accession>
<dbReference type="AlphaFoldDB" id="Q24CI0"/>
<dbReference type="GeneID" id="7843934"/>
<dbReference type="Proteomes" id="UP000009168">
    <property type="component" value="Unassembled WGS sequence"/>
</dbReference>
<organism evidence="1 2">
    <name type="scientific">Tetrahymena thermophila (strain SB210)</name>
    <dbReference type="NCBI Taxonomy" id="312017"/>
    <lineage>
        <taxon>Eukaryota</taxon>
        <taxon>Sar</taxon>
        <taxon>Alveolata</taxon>
        <taxon>Ciliophora</taxon>
        <taxon>Intramacronucleata</taxon>
        <taxon>Oligohymenophorea</taxon>
        <taxon>Hymenostomatida</taxon>
        <taxon>Tetrahymenina</taxon>
        <taxon>Tetrahymenidae</taxon>
        <taxon>Tetrahymena</taxon>
    </lineage>
</organism>
<proteinExistence type="predicted"/>